<comment type="similarity">
    <text evidence="1">Belongs to the metallo-beta-lactamase superfamily.</text>
</comment>
<evidence type="ECO:0000313" key="7">
    <source>
        <dbReference type="Proteomes" id="UP000188929"/>
    </source>
</evidence>
<dbReference type="GO" id="GO:0046872">
    <property type="term" value="F:metal ion binding"/>
    <property type="evidence" value="ECO:0007669"/>
    <property type="project" value="UniProtKB-KW"/>
</dbReference>
<gene>
    <name evidence="6" type="ORF">BL253_20425</name>
</gene>
<dbReference type="SUPFAM" id="SSF56281">
    <property type="entry name" value="Metallo-hydrolase/oxidoreductase"/>
    <property type="match status" value="1"/>
</dbReference>
<feature type="domain" description="Metallo-beta-lactamase" evidence="5">
    <location>
        <begin position="65"/>
        <end position="268"/>
    </location>
</feature>
<dbReference type="InterPro" id="IPR001279">
    <property type="entry name" value="Metallo-B-lactamas"/>
</dbReference>
<dbReference type="AlphaFoldDB" id="A0A1V2I7P9"/>
<dbReference type="InterPro" id="IPR051013">
    <property type="entry name" value="MBL_superfamily_lactonases"/>
</dbReference>
<protein>
    <recommendedName>
        <fullName evidence="5">Metallo-beta-lactamase domain-containing protein</fullName>
    </recommendedName>
</protein>
<sequence>MSFADLPLPLRRWCVGEVTVTRIDEAEHRLPIDQFIPAADADVRRRHAGRLSAAQLDDAGTMTLVIGAFVIESRGRRILVDTCVGPEHQHGDPASPFLRRLAEAGFPPESIDVVVCTHVHFDHVGWNTRLVDGERVPTFPRAQYVFGEQEWNAVRDADLSTSLLASVERDVTWVIGAGRATLAAADHRLTDEVSLLPTFGHSPGHVSVLIRSAGQQAVITGDAAHHPLQLLQAELATVADGDAAQAVTSRLALIDRAVDTGAILFGTHFAEPSAVRIRADGDGLALEPVEPTVAGHA</sequence>
<dbReference type="PANTHER" id="PTHR42978">
    <property type="entry name" value="QUORUM-QUENCHING LACTONASE YTNP-RELATED-RELATED"/>
    <property type="match status" value="1"/>
</dbReference>
<name>A0A1V2I7P9_9ACTN</name>
<dbReference type="PANTHER" id="PTHR42978:SF6">
    <property type="entry name" value="QUORUM-QUENCHING LACTONASE YTNP-RELATED"/>
    <property type="match status" value="1"/>
</dbReference>
<evidence type="ECO:0000256" key="1">
    <source>
        <dbReference type="ARBA" id="ARBA00007749"/>
    </source>
</evidence>
<reference evidence="7" key="1">
    <citation type="submission" date="2016-10" db="EMBL/GenBank/DDBJ databases">
        <title>Frankia sp. NRRL B-16386 Genome sequencing.</title>
        <authorList>
            <person name="Ghodhbane-Gtari F."/>
            <person name="Swanson E."/>
            <person name="Gueddou A."/>
            <person name="Hezbri K."/>
            <person name="Ktari K."/>
            <person name="Nouioui I."/>
            <person name="Morris K."/>
            <person name="Simpson S."/>
            <person name="Abebe-Akele F."/>
            <person name="Thomas K."/>
            <person name="Gtari M."/>
            <person name="Tisa L.S."/>
        </authorList>
    </citation>
    <scope>NUCLEOTIDE SEQUENCE [LARGE SCALE GENOMIC DNA]</scope>
    <source>
        <strain evidence="7">NRRL B-16386</strain>
    </source>
</reference>
<dbReference type="InterPro" id="IPR036866">
    <property type="entry name" value="RibonucZ/Hydroxyglut_hydro"/>
</dbReference>
<keyword evidence="2" id="KW-0479">Metal-binding</keyword>
<evidence type="ECO:0000313" key="6">
    <source>
        <dbReference type="EMBL" id="ONH27979.1"/>
    </source>
</evidence>
<dbReference type="SMART" id="SM00849">
    <property type="entry name" value="Lactamase_B"/>
    <property type="match status" value="1"/>
</dbReference>
<keyword evidence="7" id="KW-1185">Reference proteome</keyword>
<dbReference type="GO" id="GO:0016787">
    <property type="term" value="F:hydrolase activity"/>
    <property type="evidence" value="ECO:0007669"/>
    <property type="project" value="UniProtKB-KW"/>
</dbReference>
<dbReference type="Proteomes" id="UP000188929">
    <property type="component" value="Unassembled WGS sequence"/>
</dbReference>
<organism evidence="6 7">
    <name type="scientific">Pseudofrankia asymbiotica</name>
    <dbReference type="NCBI Taxonomy" id="1834516"/>
    <lineage>
        <taxon>Bacteria</taxon>
        <taxon>Bacillati</taxon>
        <taxon>Actinomycetota</taxon>
        <taxon>Actinomycetes</taxon>
        <taxon>Frankiales</taxon>
        <taxon>Frankiaceae</taxon>
        <taxon>Pseudofrankia</taxon>
    </lineage>
</organism>
<dbReference type="Pfam" id="PF00753">
    <property type="entry name" value="Lactamase_B"/>
    <property type="match status" value="1"/>
</dbReference>
<evidence type="ECO:0000256" key="3">
    <source>
        <dbReference type="ARBA" id="ARBA00022801"/>
    </source>
</evidence>
<dbReference type="EMBL" id="MOMC01000043">
    <property type="protein sequence ID" value="ONH27979.1"/>
    <property type="molecule type" value="Genomic_DNA"/>
</dbReference>
<evidence type="ECO:0000256" key="2">
    <source>
        <dbReference type="ARBA" id="ARBA00022723"/>
    </source>
</evidence>
<dbReference type="Gene3D" id="3.60.15.10">
    <property type="entry name" value="Ribonuclease Z/Hydroxyacylglutathione hydrolase-like"/>
    <property type="match status" value="1"/>
</dbReference>
<dbReference type="STRING" id="1834516.BL253_20425"/>
<keyword evidence="3" id="KW-0378">Hydrolase</keyword>
<proteinExistence type="inferred from homology"/>
<evidence type="ECO:0000259" key="5">
    <source>
        <dbReference type="SMART" id="SM00849"/>
    </source>
</evidence>
<comment type="caution">
    <text evidence="6">The sequence shown here is derived from an EMBL/GenBank/DDBJ whole genome shotgun (WGS) entry which is preliminary data.</text>
</comment>
<keyword evidence="4" id="KW-0862">Zinc</keyword>
<accession>A0A1V2I7P9</accession>
<dbReference type="CDD" id="cd16277">
    <property type="entry name" value="metallo-hydrolase-like_MBL-fold"/>
    <property type="match status" value="1"/>
</dbReference>
<evidence type="ECO:0000256" key="4">
    <source>
        <dbReference type="ARBA" id="ARBA00022833"/>
    </source>
</evidence>